<keyword evidence="1" id="KW-0547">Nucleotide-binding</keyword>
<dbReference type="Pfam" id="PF10431">
    <property type="entry name" value="ClpB_D2-small"/>
    <property type="match status" value="1"/>
</dbReference>
<feature type="domain" description="AAA+ ATPase" evidence="4">
    <location>
        <begin position="301"/>
        <end position="473"/>
    </location>
</feature>
<dbReference type="Gene3D" id="1.10.8.60">
    <property type="match status" value="1"/>
</dbReference>
<dbReference type="PRINTS" id="PR00300">
    <property type="entry name" value="CLPPROTEASEA"/>
</dbReference>
<evidence type="ECO:0000313" key="6">
    <source>
        <dbReference type="EMBL" id="ADG76390.1"/>
    </source>
</evidence>
<dbReference type="InterPro" id="IPR003959">
    <property type="entry name" value="ATPase_AAA_core"/>
</dbReference>
<reference evidence="6 7" key="1">
    <citation type="journal article" date="2010" name="Stand. Genomic Sci.">
        <title>Complete genome sequence of Cellulomonas flavigena type strain (134).</title>
        <authorList>
            <person name="Abt B."/>
            <person name="Foster B."/>
            <person name="Lapidus A."/>
            <person name="Clum A."/>
            <person name="Sun H."/>
            <person name="Pukall R."/>
            <person name="Lucas S."/>
            <person name="Glavina Del Rio T."/>
            <person name="Nolan M."/>
            <person name="Tice H."/>
            <person name="Cheng J.F."/>
            <person name="Pitluck S."/>
            <person name="Liolios K."/>
            <person name="Ivanova N."/>
            <person name="Mavromatis K."/>
            <person name="Ovchinnikova G."/>
            <person name="Pati A."/>
            <person name="Goodwin L."/>
            <person name="Chen A."/>
            <person name="Palaniappan K."/>
            <person name="Land M."/>
            <person name="Hauser L."/>
            <person name="Chang Y.J."/>
            <person name="Jeffries C.D."/>
            <person name="Rohde M."/>
            <person name="Goker M."/>
            <person name="Woyke T."/>
            <person name="Bristow J."/>
            <person name="Eisen J.A."/>
            <person name="Markowitz V."/>
            <person name="Hugenholtz P."/>
            <person name="Kyrpides N.C."/>
            <person name="Klenk H.P."/>
        </authorList>
    </citation>
    <scope>NUCLEOTIDE SEQUENCE [LARGE SCALE GENOMIC DNA]</scope>
    <source>
        <strain evidence="7">ATCC 482 / DSM 20109 / BCRC 11376 / JCM 18109 / NBRC 3775 / NCIMB 8073 / NRS 134</strain>
    </source>
</reference>
<dbReference type="GO" id="GO:0034605">
    <property type="term" value="P:cellular response to heat"/>
    <property type="evidence" value="ECO:0007669"/>
    <property type="project" value="TreeGrafter"/>
</dbReference>
<dbReference type="GO" id="GO:0005524">
    <property type="term" value="F:ATP binding"/>
    <property type="evidence" value="ECO:0007669"/>
    <property type="project" value="UniProtKB-KW"/>
</dbReference>
<dbReference type="GO" id="GO:0005737">
    <property type="term" value="C:cytoplasm"/>
    <property type="evidence" value="ECO:0007669"/>
    <property type="project" value="TreeGrafter"/>
</dbReference>
<organism evidence="6 7">
    <name type="scientific">Cellulomonas flavigena (strain ATCC 482 / DSM 20109 / BCRC 11376 / JCM 18109 / NBRC 3775 / NCIMB 8073 / NRS 134)</name>
    <dbReference type="NCBI Taxonomy" id="446466"/>
    <lineage>
        <taxon>Bacteria</taxon>
        <taxon>Bacillati</taxon>
        <taxon>Actinomycetota</taxon>
        <taxon>Actinomycetes</taxon>
        <taxon>Micrococcales</taxon>
        <taxon>Cellulomonadaceae</taxon>
        <taxon>Cellulomonas</taxon>
    </lineage>
</organism>
<feature type="domain" description="Clp ATPase C-terminal" evidence="5">
    <location>
        <begin position="472"/>
        <end position="554"/>
    </location>
</feature>
<dbReference type="Gene3D" id="3.40.50.300">
    <property type="entry name" value="P-loop containing nucleotide triphosphate hydrolases"/>
    <property type="match status" value="1"/>
</dbReference>
<dbReference type="Pfam" id="PF07724">
    <property type="entry name" value="AAA_2"/>
    <property type="match status" value="1"/>
</dbReference>
<dbReference type="InterPro" id="IPR001270">
    <property type="entry name" value="ClpA/B"/>
</dbReference>
<dbReference type="InterPro" id="IPR003593">
    <property type="entry name" value="AAA+_ATPase"/>
</dbReference>
<keyword evidence="2" id="KW-0067">ATP-binding</keyword>
<dbReference type="PANTHER" id="PTHR11638:SF111">
    <property type="entry name" value="ATP-DEPENDENT CLP PROTEASE ATP-BINDING SUBUNIT CLPA"/>
    <property type="match status" value="1"/>
</dbReference>
<evidence type="ECO:0000256" key="3">
    <source>
        <dbReference type="ARBA" id="ARBA00023186"/>
    </source>
</evidence>
<keyword evidence="7" id="KW-1185">Reference proteome</keyword>
<evidence type="ECO:0000259" key="4">
    <source>
        <dbReference type="SMART" id="SM00382"/>
    </source>
</evidence>
<dbReference type="eggNOG" id="COG0542">
    <property type="taxonomic scope" value="Bacteria"/>
</dbReference>
<dbReference type="GO" id="GO:0016887">
    <property type="term" value="F:ATP hydrolysis activity"/>
    <property type="evidence" value="ECO:0007669"/>
    <property type="project" value="InterPro"/>
</dbReference>
<dbReference type="RefSeq" id="WP_013118718.1">
    <property type="nucleotide sequence ID" value="NC_014151.1"/>
</dbReference>
<dbReference type="STRING" id="446466.Cfla_3518"/>
<protein>
    <submittedName>
        <fullName evidence="6">ATPase AAA-2 domain protein</fullName>
    </submittedName>
</protein>
<sequence>MSDLSDLRSGAGTPGTGPVVLPLAAGRLHLRAQAPTVDPELQGVATTIVGHVLGPAAAPCVALVGDSLELDVLASALAAALGRLPETHPRVPWGVLATSAGQKEATTVQQVVADAGGAVVVCYDLHRGDFQVADVLRETCERHGAGLVLVETSTGWSTVVGAELHQLLPVETAVVRVPGATGGSALERALGDYARRLAEFHGVPVPDAVVRAAADHRSSLPEPPVRLLPGRHLDRLLAGRARLRYWVAQQVVGASRDRPAHVDDLTERLRTVVVGQDAAVTAVSRHVRLGLAGLRLRADRPSTAVLLTGSTGTGKTLLATTLAQTLHVPLLRVDLAAYTEPHQIATLLGSPPGYVGSRDQENWLTTRIAANSGAVLLLDELDKATPALWAPLLMELLGAGTLTDQQGRTVDCRHLHVLLTANTGARDLTRAPAGFGQRTAADDTDRAVATVRALLPDELFNRLDEVVVLRPIDGPTAARLLDTAWVELVARLAPLGYRVRATEAARRQLVTLSVRPEDGARRLHRTLERLVLGPVVDAPPGDYVVVRAGGGVRVRRDTAADARRPR</sequence>
<dbReference type="SMART" id="SM01086">
    <property type="entry name" value="ClpB_D2-small"/>
    <property type="match status" value="1"/>
</dbReference>
<evidence type="ECO:0000256" key="1">
    <source>
        <dbReference type="ARBA" id="ARBA00022741"/>
    </source>
</evidence>
<evidence type="ECO:0000259" key="5">
    <source>
        <dbReference type="SMART" id="SM01086"/>
    </source>
</evidence>
<dbReference type="KEGG" id="cfl:Cfla_3518"/>
<dbReference type="AlphaFoldDB" id="D5UDD4"/>
<accession>D5UDD4</accession>
<dbReference type="InterPro" id="IPR027417">
    <property type="entry name" value="P-loop_NTPase"/>
</dbReference>
<evidence type="ECO:0000313" key="7">
    <source>
        <dbReference type="Proteomes" id="UP000000849"/>
    </source>
</evidence>
<dbReference type="PANTHER" id="PTHR11638">
    <property type="entry name" value="ATP-DEPENDENT CLP PROTEASE"/>
    <property type="match status" value="1"/>
</dbReference>
<dbReference type="EMBL" id="CP001964">
    <property type="protein sequence ID" value="ADG76390.1"/>
    <property type="molecule type" value="Genomic_DNA"/>
</dbReference>
<dbReference type="InterPro" id="IPR019489">
    <property type="entry name" value="Clp_ATPase_C"/>
</dbReference>
<dbReference type="SMART" id="SM00382">
    <property type="entry name" value="AAA"/>
    <property type="match status" value="1"/>
</dbReference>
<name>D5UDD4_CELFN</name>
<dbReference type="HOGENOM" id="CLU_491472_0_0_11"/>
<proteinExistence type="predicted"/>
<dbReference type="Proteomes" id="UP000000849">
    <property type="component" value="Chromosome"/>
</dbReference>
<keyword evidence="3" id="KW-0143">Chaperone</keyword>
<evidence type="ECO:0000256" key="2">
    <source>
        <dbReference type="ARBA" id="ARBA00022840"/>
    </source>
</evidence>
<dbReference type="OrthoDB" id="9803641at2"/>
<dbReference type="SUPFAM" id="SSF52540">
    <property type="entry name" value="P-loop containing nucleoside triphosphate hydrolases"/>
    <property type="match status" value="1"/>
</dbReference>
<dbReference type="InterPro" id="IPR050130">
    <property type="entry name" value="ClpA_ClpB"/>
</dbReference>
<gene>
    <name evidence="6" type="ordered locus">Cfla_3518</name>
</gene>